<feature type="region of interest" description="Disordered" evidence="2">
    <location>
        <begin position="651"/>
        <end position="672"/>
    </location>
</feature>
<dbReference type="Pfam" id="PF13181">
    <property type="entry name" value="TPR_8"/>
    <property type="match status" value="1"/>
</dbReference>
<feature type="compositionally biased region" description="Low complexity" evidence="2">
    <location>
        <begin position="1018"/>
        <end position="1030"/>
    </location>
</feature>
<dbReference type="Pfam" id="PF13676">
    <property type="entry name" value="TIR_2"/>
    <property type="match status" value="1"/>
</dbReference>
<feature type="repeat" description="TPR" evidence="1">
    <location>
        <begin position="417"/>
        <end position="450"/>
    </location>
</feature>
<dbReference type="InterPro" id="IPR011990">
    <property type="entry name" value="TPR-like_helical_dom_sf"/>
</dbReference>
<dbReference type="SUPFAM" id="SSF52200">
    <property type="entry name" value="Toll/Interleukin receptor TIR domain"/>
    <property type="match status" value="1"/>
</dbReference>
<sequence length="1038" mass="108542">MSGPDIFISYNREDAAIARLYADAFTAAGLKVWWDATLRSGEDYDAVTEHSLRTAKAVVVLWSPRSVISRWVRAEATIADRGQTLMPVMIEPCDRPVMFELKQTAEMSHWRGDVTDKAWLALVSDVKRKAGIAEVEPPAPAPATAAPETAAAAPGNLGRAAVAILPFGWRGSDADFESLAEDLTDDLTRELSSNGFFKVVAARTMAAGRGKAIDHKELSQKLQARYLVEGRLQRSGADNRLTAQLIDGGSGNVLWSMRMNAATGDDDFSSDRLSVAVAAQFSEQIIQREQALAMARTAPLSAWDHILRAAALAQRADEPRALQAVEEARLAVEAAPDVGLAHAMLASAMAAVPESKGLRPDEDQIRDIQAQTRQAMRLDGNNPTVLMELAGAYQGLGEYEICLRLAKRTVDLAPSSPASHRILGDSYRMLGRTAEAVEAYRKQDRLSPFDSGRNVALSNLGMCLLLEGQAEAAEDALDRALMLDPEYPVALEWKAITAETLGKHQVALETMRQIRSSEAAVPLDRHVWEIERNALLRERTEPHITTLRRLWRAAGAESADSAEIAEMPVARKSAAANSGAGHDQVTVLDVPVAKAAVPLGESVPVETARSDIQNVPDRDPAAQPVMFAQGELEAPGEADYLTAAAVPKPGKLGKPAKAASRPDNDDSVATPARHSNVPKFAMLGGALLLVGGGAAAWMGGLVGSPETKGPSFTLAAAPAAISGVAAPLSEGSAAAPGVPALGGAIDALLAVSRSAGRSAGELAALEAGQRSMAPLLVQLQVAPDNQAVADQLKTLALGLVQQQGPALSADADRVLRSQQQAAAAGRGLSGDAAAKVERALGRARSARGEIATALATAQQAGDAVTALVAQRGAVAAYVRLQSVPVAAAVASAKASAVNVASAAASASAAAAADSAKMQNRLSLARVDIDTARTEVARLSSQIAGLTQLEKPGLFASGTKRQSMKLRKDNADRARALASEADQIAAQAKAMQDANALSASLARVRGLRSQASTLLASSTAALKSAASAPDPKATETPKK</sequence>
<evidence type="ECO:0000256" key="2">
    <source>
        <dbReference type="SAM" id="MobiDB-lite"/>
    </source>
</evidence>
<evidence type="ECO:0000313" key="4">
    <source>
        <dbReference type="EMBL" id="MFC0588206.1"/>
    </source>
</evidence>
<accession>A0ABV6PEF9</accession>
<feature type="repeat" description="TPR" evidence="1">
    <location>
        <begin position="454"/>
        <end position="487"/>
    </location>
</feature>
<name>A0ABV6PEF9_9SPHN</name>
<dbReference type="PROSITE" id="PS50005">
    <property type="entry name" value="TPR"/>
    <property type="match status" value="2"/>
</dbReference>
<protein>
    <submittedName>
        <fullName evidence="4">TIR domain-containing protein</fullName>
    </submittedName>
</protein>
<reference evidence="4 5" key="1">
    <citation type="submission" date="2024-09" db="EMBL/GenBank/DDBJ databases">
        <authorList>
            <person name="Sun Q."/>
            <person name="Mori K."/>
        </authorList>
    </citation>
    <scope>NUCLEOTIDE SEQUENCE [LARGE SCALE GENOMIC DNA]</scope>
    <source>
        <strain evidence="4 5">NCAIM B.02537</strain>
    </source>
</reference>
<evidence type="ECO:0000259" key="3">
    <source>
        <dbReference type="Pfam" id="PF13676"/>
    </source>
</evidence>
<dbReference type="InterPro" id="IPR000157">
    <property type="entry name" value="TIR_dom"/>
</dbReference>
<evidence type="ECO:0000256" key="1">
    <source>
        <dbReference type="PROSITE-ProRule" id="PRU00339"/>
    </source>
</evidence>
<evidence type="ECO:0000313" key="5">
    <source>
        <dbReference type="Proteomes" id="UP001589943"/>
    </source>
</evidence>
<keyword evidence="1" id="KW-0802">TPR repeat</keyword>
<dbReference type="RefSeq" id="WP_379479713.1">
    <property type="nucleotide sequence ID" value="NZ_JBHLTL010000001.1"/>
</dbReference>
<feature type="domain" description="TIR" evidence="3">
    <location>
        <begin position="6"/>
        <end position="109"/>
    </location>
</feature>
<keyword evidence="5" id="KW-1185">Reference proteome</keyword>
<dbReference type="Gene3D" id="3.40.50.10140">
    <property type="entry name" value="Toll/interleukin-1 receptor homology (TIR) domain"/>
    <property type="match status" value="1"/>
</dbReference>
<dbReference type="SUPFAM" id="SSF48452">
    <property type="entry name" value="TPR-like"/>
    <property type="match status" value="1"/>
</dbReference>
<dbReference type="SMART" id="SM00028">
    <property type="entry name" value="TPR"/>
    <property type="match status" value="3"/>
</dbReference>
<dbReference type="InterPro" id="IPR019734">
    <property type="entry name" value="TPR_rpt"/>
</dbReference>
<dbReference type="EMBL" id="JBHLTL010000001">
    <property type="protein sequence ID" value="MFC0588206.1"/>
    <property type="molecule type" value="Genomic_DNA"/>
</dbReference>
<organism evidence="4 5">
    <name type="scientific">Novosphingobium aquiterrae</name>
    <dbReference type="NCBI Taxonomy" id="624388"/>
    <lineage>
        <taxon>Bacteria</taxon>
        <taxon>Pseudomonadati</taxon>
        <taxon>Pseudomonadota</taxon>
        <taxon>Alphaproteobacteria</taxon>
        <taxon>Sphingomonadales</taxon>
        <taxon>Sphingomonadaceae</taxon>
        <taxon>Novosphingobium</taxon>
    </lineage>
</organism>
<feature type="region of interest" description="Disordered" evidence="2">
    <location>
        <begin position="1018"/>
        <end position="1038"/>
    </location>
</feature>
<dbReference type="Gene3D" id="3.40.50.10070">
    <property type="entry name" value="TolB, N-terminal domain"/>
    <property type="match status" value="1"/>
</dbReference>
<dbReference type="SUPFAM" id="SSF52964">
    <property type="entry name" value="TolB, N-terminal domain"/>
    <property type="match status" value="1"/>
</dbReference>
<dbReference type="PANTHER" id="PTHR12558">
    <property type="entry name" value="CELL DIVISION CYCLE 16,23,27"/>
    <property type="match status" value="1"/>
</dbReference>
<comment type="caution">
    <text evidence="4">The sequence shown here is derived from an EMBL/GenBank/DDBJ whole genome shotgun (WGS) entry which is preliminary data.</text>
</comment>
<gene>
    <name evidence="4" type="ORF">ACFFF7_02140</name>
</gene>
<dbReference type="Proteomes" id="UP001589943">
    <property type="component" value="Unassembled WGS sequence"/>
</dbReference>
<dbReference type="PANTHER" id="PTHR12558:SF33">
    <property type="entry name" value="BLL7664 PROTEIN"/>
    <property type="match status" value="1"/>
</dbReference>
<dbReference type="Gene3D" id="1.25.40.10">
    <property type="entry name" value="Tetratricopeptide repeat domain"/>
    <property type="match status" value="1"/>
</dbReference>
<dbReference type="InterPro" id="IPR035897">
    <property type="entry name" value="Toll_tir_struct_dom_sf"/>
</dbReference>
<proteinExistence type="predicted"/>